<dbReference type="SMART" id="SM00293">
    <property type="entry name" value="PWWP"/>
    <property type="match status" value="1"/>
</dbReference>
<dbReference type="AlphaFoldDB" id="G5C5K0"/>
<proteinExistence type="predicted"/>
<keyword evidence="3" id="KW-0808">Transferase</keyword>
<dbReference type="InParanoid" id="G5C5K0"/>
<dbReference type="SUPFAM" id="SSF63748">
    <property type="entry name" value="Tudor/PWWP/MBT"/>
    <property type="match status" value="1"/>
</dbReference>
<accession>G5C5K0</accession>
<gene>
    <name evidence="3" type="ORF">GW7_15587</name>
</gene>
<dbReference type="GO" id="GO:0032259">
    <property type="term" value="P:methylation"/>
    <property type="evidence" value="ECO:0007669"/>
    <property type="project" value="UniProtKB-KW"/>
</dbReference>
<dbReference type="GO" id="GO:0008168">
    <property type="term" value="F:methyltransferase activity"/>
    <property type="evidence" value="ECO:0007669"/>
    <property type="project" value="UniProtKB-KW"/>
</dbReference>
<feature type="compositionally biased region" description="Basic and acidic residues" evidence="1">
    <location>
        <begin position="1"/>
        <end position="20"/>
    </location>
</feature>
<dbReference type="Proteomes" id="UP000006813">
    <property type="component" value="Unassembled WGS sequence"/>
</dbReference>
<feature type="domain" description="PWWP" evidence="2">
    <location>
        <begin position="210"/>
        <end position="268"/>
    </location>
</feature>
<dbReference type="Gene3D" id="1.10.720.50">
    <property type="entry name" value="PWWP, helical domain"/>
    <property type="match status" value="1"/>
</dbReference>
<organism evidence="3 4">
    <name type="scientific">Heterocephalus glaber</name>
    <name type="common">Naked mole rat</name>
    <dbReference type="NCBI Taxonomy" id="10181"/>
    <lineage>
        <taxon>Eukaryota</taxon>
        <taxon>Metazoa</taxon>
        <taxon>Chordata</taxon>
        <taxon>Craniata</taxon>
        <taxon>Vertebrata</taxon>
        <taxon>Euteleostomi</taxon>
        <taxon>Mammalia</taxon>
        <taxon>Eutheria</taxon>
        <taxon>Euarchontoglires</taxon>
        <taxon>Glires</taxon>
        <taxon>Rodentia</taxon>
        <taxon>Hystricomorpha</taxon>
        <taxon>Bathyergidae</taxon>
        <taxon>Heterocephalus</taxon>
    </lineage>
</organism>
<feature type="compositionally biased region" description="Polar residues" evidence="1">
    <location>
        <begin position="106"/>
        <end position="126"/>
    </location>
</feature>
<dbReference type="EMBL" id="JH173445">
    <property type="protein sequence ID" value="EHB16811.1"/>
    <property type="molecule type" value="Genomic_DNA"/>
</dbReference>
<protein>
    <submittedName>
        <fullName evidence="3">DNA (Cytosine-5)-methyltransferase 3B</fullName>
    </submittedName>
</protein>
<sequence length="300" mass="32771">MKGDTRHLNEEEGTSGRDDSIIVNGACSDQSSDSKDAPSPPILEAIRTLEIRGRRSSSRLSKREVSSLLSYTQDLTGDGDGDGKGEGGDGSDTPAMPELFRETRTSLESPASLRQQAAASAGTPWSSSASPYLIIDLTDDDVTPQSSSTPYTSLAQGSQRDSLESSQVDTEGRDTDSVKYQVHKKMCLKTLNKRKGKQLPPTVGREGTSYGERSRASLGGLPWWSAMVVSWKAYLKRQAMAGMRWVQWFGDGKFSEVSADKLVALGLFSQHFNLATYNKLVSYRKAMYHALEDNKTSLLP</sequence>
<reference evidence="3 4" key="1">
    <citation type="journal article" date="2011" name="Nature">
        <title>Genome sequencing reveals insights into physiology and longevity of the naked mole rat.</title>
        <authorList>
            <person name="Kim E.B."/>
            <person name="Fang X."/>
            <person name="Fushan A.A."/>
            <person name="Huang Z."/>
            <person name="Lobanov A.V."/>
            <person name="Han L."/>
            <person name="Marino S.M."/>
            <person name="Sun X."/>
            <person name="Turanov A.A."/>
            <person name="Yang P."/>
            <person name="Yim S.H."/>
            <person name="Zhao X."/>
            <person name="Kasaikina M.V."/>
            <person name="Stoletzki N."/>
            <person name="Peng C."/>
            <person name="Polak P."/>
            <person name="Xiong Z."/>
            <person name="Kiezun A."/>
            <person name="Zhu Y."/>
            <person name="Chen Y."/>
            <person name="Kryukov G.V."/>
            <person name="Zhang Q."/>
            <person name="Peshkin L."/>
            <person name="Yang L."/>
            <person name="Bronson R.T."/>
            <person name="Buffenstein R."/>
            <person name="Wang B."/>
            <person name="Han C."/>
            <person name="Li Q."/>
            <person name="Chen L."/>
            <person name="Zhao W."/>
            <person name="Sunyaev S.R."/>
            <person name="Park T.J."/>
            <person name="Zhang G."/>
            <person name="Wang J."/>
            <person name="Gladyshev V.N."/>
        </authorList>
    </citation>
    <scope>NUCLEOTIDE SEQUENCE [LARGE SCALE GENOMIC DNA]</scope>
</reference>
<evidence type="ECO:0000313" key="4">
    <source>
        <dbReference type="Proteomes" id="UP000006813"/>
    </source>
</evidence>
<dbReference type="PROSITE" id="PS50812">
    <property type="entry name" value="PWWP"/>
    <property type="match status" value="1"/>
</dbReference>
<feature type="region of interest" description="Disordered" evidence="1">
    <location>
        <begin position="1"/>
        <end position="126"/>
    </location>
</feature>
<dbReference type="InterPro" id="IPR000313">
    <property type="entry name" value="PWWP_dom"/>
</dbReference>
<dbReference type="Pfam" id="PF00855">
    <property type="entry name" value="PWWP"/>
    <property type="match status" value="1"/>
</dbReference>
<dbReference type="Gene3D" id="2.30.30.140">
    <property type="match status" value="1"/>
</dbReference>
<dbReference type="STRING" id="10181.G5C5K0"/>
<evidence type="ECO:0000259" key="2">
    <source>
        <dbReference type="PROSITE" id="PS50812"/>
    </source>
</evidence>
<feature type="region of interest" description="Disordered" evidence="1">
    <location>
        <begin position="140"/>
        <end position="176"/>
    </location>
</feature>
<keyword evidence="3" id="KW-0489">Methyltransferase</keyword>
<evidence type="ECO:0000313" key="3">
    <source>
        <dbReference type="EMBL" id="EHB16811.1"/>
    </source>
</evidence>
<feature type="compositionally biased region" description="Polar residues" evidence="1">
    <location>
        <begin position="143"/>
        <end position="169"/>
    </location>
</feature>
<name>G5C5K0_HETGA</name>
<evidence type="ECO:0000256" key="1">
    <source>
        <dbReference type="SAM" id="MobiDB-lite"/>
    </source>
</evidence>